<evidence type="ECO:0000313" key="3">
    <source>
        <dbReference type="EMBL" id="GAB1310006.1"/>
    </source>
</evidence>
<comment type="caution">
    <text evidence="3">The sequence shown here is derived from an EMBL/GenBank/DDBJ whole genome shotgun (WGS) entry which is preliminary data.</text>
</comment>
<feature type="transmembrane region" description="Helical" evidence="2">
    <location>
        <begin position="376"/>
        <end position="396"/>
    </location>
</feature>
<keyword evidence="2" id="KW-1133">Transmembrane helix</keyword>
<evidence type="ECO:0000313" key="4">
    <source>
        <dbReference type="Proteomes" id="UP001628179"/>
    </source>
</evidence>
<feature type="region of interest" description="Disordered" evidence="1">
    <location>
        <begin position="502"/>
        <end position="546"/>
    </location>
</feature>
<dbReference type="EMBL" id="BAAFSV010000001">
    <property type="protein sequence ID" value="GAB1310006.1"/>
    <property type="molecule type" value="Genomic_DNA"/>
</dbReference>
<feature type="compositionally biased region" description="Pro residues" evidence="1">
    <location>
        <begin position="524"/>
        <end position="534"/>
    </location>
</feature>
<evidence type="ECO:0000256" key="1">
    <source>
        <dbReference type="SAM" id="MobiDB-lite"/>
    </source>
</evidence>
<gene>
    <name evidence="3" type="ORF">MFIFM68171_00216</name>
</gene>
<evidence type="ECO:0000256" key="2">
    <source>
        <dbReference type="SAM" id="Phobius"/>
    </source>
</evidence>
<keyword evidence="4" id="KW-1185">Reference proteome</keyword>
<protein>
    <submittedName>
        <fullName evidence="3">Uncharacterized protein</fullName>
    </submittedName>
</protein>
<feature type="compositionally biased region" description="Low complexity" evidence="1">
    <location>
        <begin position="34"/>
        <end position="43"/>
    </location>
</feature>
<accession>A0ABQ0FWZ6</accession>
<organism evidence="3 4">
    <name type="scientific">Madurella fahalii</name>
    <dbReference type="NCBI Taxonomy" id="1157608"/>
    <lineage>
        <taxon>Eukaryota</taxon>
        <taxon>Fungi</taxon>
        <taxon>Dikarya</taxon>
        <taxon>Ascomycota</taxon>
        <taxon>Pezizomycotina</taxon>
        <taxon>Sordariomycetes</taxon>
        <taxon>Sordariomycetidae</taxon>
        <taxon>Sordariales</taxon>
        <taxon>Sordariales incertae sedis</taxon>
        <taxon>Madurella</taxon>
    </lineage>
</organism>
<feature type="compositionally biased region" description="Low complexity" evidence="1">
    <location>
        <begin position="1"/>
        <end position="16"/>
    </location>
</feature>
<keyword evidence="2" id="KW-0812">Transmembrane</keyword>
<feature type="transmembrane region" description="Helical" evidence="2">
    <location>
        <begin position="210"/>
        <end position="231"/>
    </location>
</feature>
<name>A0ABQ0FWZ6_9PEZI</name>
<dbReference type="RefSeq" id="XP_070911739.1">
    <property type="nucleotide sequence ID" value="XM_071055638.1"/>
</dbReference>
<sequence>MASPVAAAPAATAGPLGSPPGPGQGTIPAGGSGSSSNSTGTSPLTPGLGVKVLATILAVGCASLATLTYSVLIGPGTRLLSTSKFPFSVIAENIGSLLSETWPDSSDTPKVTHRAATDIRAPDAIRLYYAGTLSADGSRLAKGVTQCTASLDPTQRLAMPPMWLTTGSSLTKSMIQLTVWEWSSIWMALAMISTTLAFNGLLSGRPGLDSYPRIVVVFIYAAAYIFHGYYVQRKIASFFTIAAAGASWSTLHKAGFLSVDLQQLEARLKSAEAPSPIFKQVGKPSSSATFPVAAATLAHGQVAAGPSTERHISDVKKSEAETVAGWQKRDISSCVESGASALNFVITNVMTMLGITITTGFSVWTSTDSTTTSQLGSLALLASLTLGVGSMFSSAVDLSVMESSFRNVLFLKELMINGEASSHVSKRIPKRTTLGFAHGTVKPRHLGMRTLLRMGKFWPVLLWGPGIVLLPSEDDHSRLNKGAEFEFRVAVRDKVVTFTTKEMGQGHQADDNSADTINVCYEPSGPPPATPQSPPTSASTAAAANA</sequence>
<dbReference type="GeneID" id="98170961"/>
<feature type="transmembrane region" description="Helical" evidence="2">
    <location>
        <begin position="52"/>
        <end position="74"/>
    </location>
</feature>
<feature type="compositionally biased region" description="Low complexity" evidence="1">
    <location>
        <begin position="535"/>
        <end position="546"/>
    </location>
</feature>
<keyword evidence="2" id="KW-0472">Membrane</keyword>
<proteinExistence type="predicted"/>
<reference evidence="3 4" key="1">
    <citation type="submission" date="2024-09" db="EMBL/GenBank/DDBJ databases">
        <title>Itraconazole resistance in Madurella fahalii resulting from another homologue of gene encoding cytochrome P450 14-alpha sterol demethylase (CYP51).</title>
        <authorList>
            <person name="Yoshioka I."/>
            <person name="Fahal A.H."/>
            <person name="Kaneko S."/>
            <person name="Yaguchi T."/>
        </authorList>
    </citation>
    <scope>NUCLEOTIDE SEQUENCE [LARGE SCALE GENOMIC DNA]</scope>
    <source>
        <strain evidence="3 4">IFM 68171</strain>
    </source>
</reference>
<feature type="region of interest" description="Disordered" evidence="1">
    <location>
        <begin position="1"/>
        <end position="43"/>
    </location>
</feature>
<feature type="transmembrane region" description="Helical" evidence="2">
    <location>
        <begin position="179"/>
        <end position="198"/>
    </location>
</feature>
<feature type="transmembrane region" description="Helical" evidence="2">
    <location>
        <begin position="341"/>
        <end position="364"/>
    </location>
</feature>
<dbReference type="Proteomes" id="UP001628179">
    <property type="component" value="Unassembled WGS sequence"/>
</dbReference>